<organism evidence="4 5">
    <name type="scientific">Phanerochaete carnosa (strain HHB-10118-sp)</name>
    <name type="common">White-rot fungus</name>
    <name type="synonym">Peniophora carnosa</name>
    <dbReference type="NCBI Taxonomy" id="650164"/>
    <lineage>
        <taxon>Eukaryota</taxon>
        <taxon>Fungi</taxon>
        <taxon>Dikarya</taxon>
        <taxon>Basidiomycota</taxon>
        <taxon>Agaricomycotina</taxon>
        <taxon>Agaricomycetes</taxon>
        <taxon>Polyporales</taxon>
        <taxon>Phanerochaetaceae</taxon>
        <taxon>Phanerochaete</taxon>
    </lineage>
</organism>
<keyword evidence="2" id="KW-0597">Phosphoprotein</keyword>
<dbReference type="Gene3D" id="3.40.50.720">
    <property type="entry name" value="NAD(P)-binding Rossmann-like Domain"/>
    <property type="match status" value="1"/>
</dbReference>
<keyword evidence="5" id="KW-1185">Reference proteome</keyword>
<dbReference type="EMBL" id="JH930480">
    <property type="protein sequence ID" value="EKM49837.1"/>
    <property type="molecule type" value="Genomic_DNA"/>
</dbReference>
<dbReference type="PANTHER" id="PTHR43439">
    <property type="entry name" value="PHENYLACETATE-COENZYME A LIGASE"/>
    <property type="match status" value="1"/>
</dbReference>
<dbReference type="PANTHER" id="PTHR43439:SF2">
    <property type="entry name" value="ENZYME, PUTATIVE (JCVI)-RELATED"/>
    <property type="match status" value="1"/>
</dbReference>
<dbReference type="STRING" id="650164.K5WI05"/>
<dbReference type="PROSITE" id="PS00455">
    <property type="entry name" value="AMP_BINDING"/>
    <property type="match status" value="1"/>
</dbReference>
<dbReference type="InterPro" id="IPR042099">
    <property type="entry name" value="ANL_N_sf"/>
</dbReference>
<dbReference type="InterPro" id="IPR036291">
    <property type="entry name" value="NAD(P)-bd_dom_sf"/>
</dbReference>
<keyword evidence="1" id="KW-0596">Phosphopantetheine</keyword>
<feature type="domain" description="AMP-dependent synthetase/ligase" evidence="3">
    <location>
        <begin position="23"/>
        <end position="357"/>
    </location>
</feature>
<reference evidence="4 5" key="1">
    <citation type="journal article" date="2012" name="BMC Genomics">
        <title>Comparative genomics of the white-rot fungi, Phanerochaete carnosa and P. chrysosporium, to elucidate the genetic basis of the distinct wood types they colonize.</title>
        <authorList>
            <person name="Suzuki H."/>
            <person name="MacDonald J."/>
            <person name="Syed K."/>
            <person name="Salamov A."/>
            <person name="Hori C."/>
            <person name="Aerts A."/>
            <person name="Henrissat B."/>
            <person name="Wiebenga A."/>
            <person name="vanKuyk P.A."/>
            <person name="Barry K."/>
            <person name="Lindquist E."/>
            <person name="LaButti K."/>
            <person name="Lapidus A."/>
            <person name="Lucas S."/>
            <person name="Coutinho P."/>
            <person name="Gong Y."/>
            <person name="Samejima M."/>
            <person name="Mahadevan R."/>
            <person name="Abou-Zaid M."/>
            <person name="de Vries R.P."/>
            <person name="Igarashi K."/>
            <person name="Yadav J.S."/>
            <person name="Grigoriev I.V."/>
            <person name="Master E.R."/>
        </authorList>
    </citation>
    <scope>NUCLEOTIDE SEQUENCE [LARGE SCALE GENOMIC DNA]</scope>
    <source>
        <strain evidence="4 5">HHB-10118-sp</strain>
    </source>
</reference>
<dbReference type="InterPro" id="IPR020845">
    <property type="entry name" value="AMP-binding_CS"/>
</dbReference>
<dbReference type="OrthoDB" id="429813at2759"/>
<proteinExistence type="predicted"/>
<evidence type="ECO:0000259" key="3">
    <source>
        <dbReference type="Pfam" id="PF00501"/>
    </source>
</evidence>
<protein>
    <recommendedName>
        <fullName evidence="3">AMP-dependent synthetase/ligase domain-containing protein</fullName>
    </recommendedName>
</protein>
<evidence type="ECO:0000313" key="4">
    <source>
        <dbReference type="EMBL" id="EKM49837.1"/>
    </source>
</evidence>
<dbReference type="HOGENOM" id="CLU_002220_3_2_1"/>
<dbReference type="SUPFAM" id="SSF51735">
    <property type="entry name" value="NAD(P)-binding Rossmann-fold domains"/>
    <property type="match status" value="1"/>
</dbReference>
<gene>
    <name evidence="4" type="ORF">PHACADRAFT_154467</name>
</gene>
<feature type="non-terminal residue" evidence="4">
    <location>
        <position position="737"/>
    </location>
</feature>
<dbReference type="Pfam" id="PF00501">
    <property type="entry name" value="AMP-binding"/>
    <property type="match status" value="1"/>
</dbReference>
<evidence type="ECO:0000256" key="1">
    <source>
        <dbReference type="ARBA" id="ARBA00022450"/>
    </source>
</evidence>
<dbReference type="Gene3D" id="3.40.50.12780">
    <property type="entry name" value="N-terminal domain of ligase-like"/>
    <property type="match status" value="1"/>
</dbReference>
<evidence type="ECO:0000313" key="5">
    <source>
        <dbReference type="Proteomes" id="UP000008370"/>
    </source>
</evidence>
<dbReference type="Pfam" id="PF23562">
    <property type="entry name" value="AMP-binding_C_3"/>
    <property type="match status" value="1"/>
</dbReference>
<dbReference type="Proteomes" id="UP000008370">
    <property type="component" value="Unassembled WGS sequence"/>
</dbReference>
<dbReference type="InterPro" id="IPR000873">
    <property type="entry name" value="AMP-dep_synth/lig_dom"/>
</dbReference>
<dbReference type="RefSeq" id="XP_007401888.1">
    <property type="nucleotide sequence ID" value="XM_007401826.1"/>
</dbReference>
<accession>K5WI05</accession>
<sequence>MSSPLWPPLDGSISVVPGFIDFHAEHNPDRPWVVFPSSSSPDGIGSLTYADYAKATHRVAHAYRPYRHGPEGQVIGVLINCDTIHYVAIESGLIRAGLIPFLISHRNSPEAVAHLLEKTSGHRLLVQDSTISLAHSVKKLLDTKSFDVFIEDLIPLHALFPSLSLVQQNGAAKDPEHYPPAPMPWKKDDVVYIIHSSGSTGLPKPVPQTQGFMRHWVTSDHSVEGRKRMIRWAPMMLPPFHAMGIMFILAMPLVQADAVALFAPQAPNPPLVPNPENTLEASRITRSNGLVVVPSVLEICSRNPESIRYLATLDIVAYGGGPLSPASGNKLAAAGVKLSIIYGSTEGGSSVVAFDLDDSQGPDAPWRTSADWEYCKFADYIKPRWVLQDDGRYELHMLTHEHHQPMVENLPDTKGNNTSDLWEPHPKKAGYWRIVGRTDDVIVLSSGEKIVPIPQEHHIAASPLVKGAVMFGRTKMQPGLLLEPMPDHEIDPNDDAQVAEYRNKVWPVVEEANHLGPAFTRVFKETILVASPNKPLPRSGKGTVQRKITLDLYAPEIEKLYETVEDSTNSMGINPPYSWRPEDIQDWLLEHAASLNEGVTPPADADIFSHGFDSLNATLLRNRVVGGLRASQNKAAQQAAATISQNFIFDFPRIVLMAQMIAQLVDPSSVGVVEKDRAEHIVELIDKYSADLPRPHGRAEYAPGTVAVLVTGSTGNLGSHIVAALLANEYVAKVYTL</sequence>
<dbReference type="InterPro" id="IPR051414">
    <property type="entry name" value="Adenylate-forming_Reductase"/>
</dbReference>
<evidence type="ECO:0000256" key="2">
    <source>
        <dbReference type="ARBA" id="ARBA00022553"/>
    </source>
</evidence>
<dbReference type="AlphaFoldDB" id="K5WI05"/>
<dbReference type="SUPFAM" id="SSF56801">
    <property type="entry name" value="Acetyl-CoA synthetase-like"/>
    <property type="match status" value="1"/>
</dbReference>
<dbReference type="GeneID" id="18908984"/>
<dbReference type="InParanoid" id="K5WI05"/>
<name>K5WI05_PHACS</name>
<dbReference type="KEGG" id="pco:PHACADRAFT_154467"/>